<dbReference type="GO" id="GO:0005886">
    <property type="term" value="C:plasma membrane"/>
    <property type="evidence" value="ECO:0007669"/>
    <property type="project" value="UniProtKB-SubCell"/>
</dbReference>
<name>A0A7K0C6X4_9ACTN</name>
<evidence type="ECO:0000313" key="12">
    <source>
        <dbReference type="EMBL" id="MQY09185.1"/>
    </source>
</evidence>
<keyword evidence="7 10" id="KW-0406">Ion transport</keyword>
<dbReference type="InterPro" id="IPR004705">
    <property type="entry name" value="Cation/H_exchanger_CPA1_bac"/>
</dbReference>
<feature type="transmembrane region" description="Helical" evidence="10">
    <location>
        <begin position="60"/>
        <end position="77"/>
    </location>
</feature>
<comment type="function">
    <text evidence="10">Na(+)/H(+) antiporter that extrudes sodium in exchange for external protons.</text>
</comment>
<proteinExistence type="inferred from homology"/>
<keyword evidence="5 10" id="KW-1133">Transmembrane helix</keyword>
<dbReference type="InterPro" id="IPR006153">
    <property type="entry name" value="Cation/H_exchanger_TM"/>
</dbReference>
<dbReference type="InterPro" id="IPR018422">
    <property type="entry name" value="Cation/H_exchanger_CPA1"/>
</dbReference>
<keyword evidence="8 10" id="KW-0472">Membrane</keyword>
<feature type="transmembrane region" description="Helical" evidence="10">
    <location>
        <begin position="351"/>
        <end position="372"/>
    </location>
</feature>
<feature type="transmembrane region" description="Helical" evidence="10">
    <location>
        <begin position="188"/>
        <end position="208"/>
    </location>
</feature>
<dbReference type="GO" id="GO:0098719">
    <property type="term" value="P:sodium ion import across plasma membrane"/>
    <property type="evidence" value="ECO:0007669"/>
    <property type="project" value="TreeGrafter"/>
</dbReference>
<dbReference type="GO" id="GO:0015386">
    <property type="term" value="F:potassium:proton antiporter activity"/>
    <property type="evidence" value="ECO:0007669"/>
    <property type="project" value="TreeGrafter"/>
</dbReference>
<gene>
    <name evidence="12" type="ORF">ACRB68_72990</name>
</gene>
<evidence type="ECO:0000256" key="2">
    <source>
        <dbReference type="ARBA" id="ARBA00022448"/>
    </source>
</evidence>
<comment type="similarity">
    <text evidence="10">Belongs to the monovalent cation:proton antiporter 1 (CPA1) transporter (TC 2.A.36) family.</text>
</comment>
<feature type="transmembrane region" description="Helical" evidence="10">
    <location>
        <begin position="89"/>
        <end position="112"/>
    </location>
</feature>
<dbReference type="Proteomes" id="UP000487268">
    <property type="component" value="Unassembled WGS sequence"/>
</dbReference>
<dbReference type="PANTHER" id="PTHR10110:SF86">
    <property type="entry name" value="SODIUM_HYDROGEN EXCHANGER 7"/>
    <property type="match status" value="1"/>
</dbReference>
<evidence type="ECO:0000256" key="8">
    <source>
        <dbReference type="ARBA" id="ARBA00023136"/>
    </source>
</evidence>
<evidence type="ECO:0000256" key="3">
    <source>
        <dbReference type="ARBA" id="ARBA00022475"/>
    </source>
</evidence>
<feature type="domain" description="Cation/H+ exchanger transmembrane" evidence="11">
    <location>
        <begin position="21"/>
        <end position="408"/>
    </location>
</feature>
<feature type="transmembrane region" description="Helical" evidence="10">
    <location>
        <begin position="162"/>
        <end position="181"/>
    </location>
</feature>
<keyword evidence="10" id="KW-0050">Antiport</keyword>
<sequence>MIWRVDATHALWLLAVPVSALAVAGLARRFGAPAPLALVIAGLLISFVPGLPEFELDPELVLYVFLPPLLFSAAWQSSYYNMRENVRSIGLLSIGLVLFTTLLVGYAAYLLVPDLPLPAALVLGAIVAPPDAVAAVSVAQRLGLPRRVVTILIGESLFNDATALTAFRVALAAAVGAGFTFAEGLGRFLFAAAAGAAIGLLLGPPLHWLRTRLDDPLVENAVMLVAPFAAYLLAESVHASGVIAVVISGLYLGHRFTESPAVTRLIGHSFWKVVVFVLETVVFLLIGLQLPPVVNGLSGRGWGSLAWWALAVFAVTVAARFLWVFPSSLLPLWSARARERAAGLDWRERVVVSWAGMRGVVSLAAAFAIPFVTSAGAPFPGRDLVLFLTFTTVLATLLVQGLTFPALIRRLGIAGDRERYHDTVAEAGAQHAAANAALARLAELTAEGTEPVDPDVVERLRSLAEHRQLRAWERLGGGTGPAGEEVPSASYRRLRREMLAAERAAFVRMRDERRIDDEVLDRVLHELDLEEVSLARD</sequence>
<dbReference type="NCBIfam" id="TIGR00831">
    <property type="entry name" value="a_cpa1"/>
    <property type="match status" value="1"/>
</dbReference>
<evidence type="ECO:0000256" key="1">
    <source>
        <dbReference type="ARBA" id="ARBA00004651"/>
    </source>
</evidence>
<dbReference type="PANTHER" id="PTHR10110">
    <property type="entry name" value="SODIUM/HYDROGEN EXCHANGER"/>
    <property type="match status" value="1"/>
</dbReference>
<dbReference type="Pfam" id="PF00999">
    <property type="entry name" value="Na_H_Exchanger"/>
    <property type="match status" value="1"/>
</dbReference>
<evidence type="ECO:0000259" key="11">
    <source>
        <dbReference type="Pfam" id="PF00999"/>
    </source>
</evidence>
<keyword evidence="9 10" id="KW-0739">Sodium transport</keyword>
<feature type="transmembrane region" description="Helical" evidence="10">
    <location>
        <begin position="384"/>
        <end position="408"/>
    </location>
</feature>
<feature type="transmembrane region" description="Helical" evidence="10">
    <location>
        <begin position="228"/>
        <end position="252"/>
    </location>
</feature>
<keyword evidence="6 10" id="KW-0915">Sodium</keyword>
<dbReference type="AlphaFoldDB" id="A0A7K0C6X4"/>
<evidence type="ECO:0000256" key="6">
    <source>
        <dbReference type="ARBA" id="ARBA00023053"/>
    </source>
</evidence>
<comment type="subcellular location">
    <subcellularLocation>
        <location evidence="1 10">Cell membrane</location>
        <topology evidence="1 10">Multi-pass membrane protein</topology>
    </subcellularLocation>
</comment>
<evidence type="ECO:0000256" key="7">
    <source>
        <dbReference type="ARBA" id="ARBA00023065"/>
    </source>
</evidence>
<keyword evidence="2 10" id="KW-0813">Transport</keyword>
<evidence type="ECO:0000256" key="4">
    <source>
        <dbReference type="ARBA" id="ARBA00022692"/>
    </source>
</evidence>
<dbReference type="Gene3D" id="6.10.140.1330">
    <property type="match status" value="1"/>
</dbReference>
<organism evidence="12 13">
    <name type="scientific">Actinomadura macrotermitis</name>
    <dbReference type="NCBI Taxonomy" id="2585200"/>
    <lineage>
        <taxon>Bacteria</taxon>
        <taxon>Bacillati</taxon>
        <taxon>Actinomycetota</taxon>
        <taxon>Actinomycetes</taxon>
        <taxon>Streptosporangiales</taxon>
        <taxon>Thermomonosporaceae</taxon>
        <taxon>Actinomadura</taxon>
    </lineage>
</organism>
<accession>A0A7K0C6X4</accession>
<protein>
    <submittedName>
        <fullName evidence="12">Putative Na(+)/H(+) exchanger</fullName>
    </submittedName>
</protein>
<keyword evidence="3 10" id="KW-1003">Cell membrane</keyword>
<comment type="caution">
    <text evidence="10">Lacks conserved residue(s) required for the propagation of feature annotation.</text>
</comment>
<evidence type="ECO:0000256" key="5">
    <source>
        <dbReference type="ARBA" id="ARBA00022989"/>
    </source>
</evidence>
<dbReference type="EMBL" id="WEGH01000005">
    <property type="protein sequence ID" value="MQY09185.1"/>
    <property type="molecule type" value="Genomic_DNA"/>
</dbReference>
<dbReference type="GO" id="GO:0051453">
    <property type="term" value="P:regulation of intracellular pH"/>
    <property type="evidence" value="ECO:0007669"/>
    <property type="project" value="TreeGrafter"/>
</dbReference>
<reference evidence="12 13" key="1">
    <citation type="submission" date="2019-10" db="EMBL/GenBank/DDBJ databases">
        <title>Actinomadura rubteroloni sp. nov. and Actinomadura macrotermitis sp. nov., isolated from the gut of fungus growing-termite Macrotermes natalensis.</title>
        <authorList>
            <person name="Benndorf R."/>
            <person name="Martin K."/>
            <person name="Kuefner M."/>
            <person name="De Beer W."/>
            <person name="Kaster A.-K."/>
            <person name="Vollmers J."/>
            <person name="Poulsen M."/>
            <person name="Beemelmanns C."/>
        </authorList>
    </citation>
    <scope>NUCLEOTIDE SEQUENCE [LARGE SCALE GENOMIC DNA]</scope>
    <source>
        <strain evidence="12 13">RB68</strain>
    </source>
</reference>
<dbReference type="OrthoDB" id="57886at2"/>
<feature type="transmembrane region" description="Helical" evidence="10">
    <location>
        <begin position="273"/>
        <end position="294"/>
    </location>
</feature>
<feature type="transmembrane region" description="Helical" evidence="10">
    <location>
        <begin position="30"/>
        <end position="48"/>
    </location>
</feature>
<dbReference type="GO" id="GO:0015385">
    <property type="term" value="F:sodium:proton antiporter activity"/>
    <property type="evidence" value="ECO:0007669"/>
    <property type="project" value="InterPro"/>
</dbReference>
<evidence type="ECO:0000256" key="9">
    <source>
        <dbReference type="ARBA" id="ARBA00023201"/>
    </source>
</evidence>
<keyword evidence="13" id="KW-1185">Reference proteome</keyword>
<evidence type="ECO:0000313" key="13">
    <source>
        <dbReference type="Proteomes" id="UP000487268"/>
    </source>
</evidence>
<feature type="transmembrane region" description="Helical" evidence="10">
    <location>
        <begin position="306"/>
        <end position="330"/>
    </location>
</feature>
<comment type="caution">
    <text evidence="12">The sequence shown here is derived from an EMBL/GenBank/DDBJ whole genome shotgun (WGS) entry which is preliminary data.</text>
</comment>
<evidence type="ECO:0000256" key="10">
    <source>
        <dbReference type="RuleBase" id="RU366002"/>
    </source>
</evidence>
<keyword evidence="4 10" id="KW-0812">Transmembrane</keyword>